<evidence type="ECO:0000313" key="14">
    <source>
        <dbReference type="EMBL" id="CED82402.1"/>
    </source>
</evidence>
<dbReference type="GO" id="GO:0051646">
    <property type="term" value="P:mitochondrion localization"/>
    <property type="evidence" value="ECO:0007669"/>
    <property type="project" value="TreeGrafter"/>
</dbReference>
<keyword evidence="10" id="KW-0472">Membrane</keyword>
<comment type="catalytic activity">
    <reaction evidence="11">
        <text>GTP + H2O = GDP + phosphate + H(+)</text>
        <dbReference type="Rhea" id="RHEA:19669"/>
        <dbReference type="ChEBI" id="CHEBI:15377"/>
        <dbReference type="ChEBI" id="CHEBI:15378"/>
        <dbReference type="ChEBI" id="CHEBI:37565"/>
        <dbReference type="ChEBI" id="CHEBI:43474"/>
        <dbReference type="ChEBI" id="CHEBI:58189"/>
    </reaction>
</comment>
<reference evidence="14" key="1">
    <citation type="submission" date="2014-08" db="EMBL/GenBank/DDBJ databases">
        <authorList>
            <person name="Sharma Rahul"/>
            <person name="Thines Marco"/>
        </authorList>
    </citation>
    <scope>NUCLEOTIDE SEQUENCE</scope>
</reference>
<feature type="domain" description="Dynamin-type G" evidence="13">
    <location>
        <begin position="222"/>
        <end position="483"/>
    </location>
</feature>
<dbReference type="SUPFAM" id="SSF52540">
    <property type="entry name" value="P-loop containing nucleoside triphosphate hydrolases"/>
    <property type="match status" value="1"/>
</dbReference>
<feature type="compositionally biased region" description="Basic and acidic residues" evidence="12">
    <location>
        <begin position="150"/>
        <end position="159"/>
    </location>
</feature>
<proteinExistence type="predicted"/>
<name>A0A0F7SJY6_PHARH</name>
<keyword evidence="4" id="KW-1000">Mitochondrion outer membrane</keyword>
<protein>
    <submittedName>
        <fullName evidence="14">Transmembrane gtpase fzo1</fullName>
    </submittedName>
</protein>
<accession>A0A0F7SJY6</accession>
<organism evidence="14">
    <name type="scientific">Phaffia rhodozyma</name>
    <name type="common">Yeast</name>
    <name type="synonym">Xanthophyllomyces dendrorhous</name>
    <dbReference type="NCBI Taxonomy" id="264483"/>
    <lineage>
        <taxon>Eukaryota</taxon>
        <taxon>Fungi</taxon>
        <taxon>Dikarya</taxon>
        <taxon>Basidiomycota</taxon>
        <taxon>Agaricomycotina</taxon>
        <taxon>Tremellomycetes</taxon>
        <taxon>Cystofilobasidiales</taxon>
        <taxon>Mrakiaceae</taxon>
        <taxon>Phaffia</taxon>
    </lineage>
</organism>
<evidence type="ECO:0000256" key="8">
    <source>
        <dbReference type="ARBA" id="ARBA00023128"/>
    </source>
</evidence>
<evidence type="ECO:0000256" key="1">
    <source>
        <dbReference type="ARBA" id="ARBA00004374"/>
    </source>
</evidence>
<dbReference type="EMBL" id="LN483124">
    <property type="protein sequence ID" value="CED82402.1"/>
    <property type="molecule type" value="Genomic_DNA"/>
</dbReference>
<dbReference type="PANTHER" id="PTHR10465">
    <property type="entry name" value="TRANSMEMBRANE GTPASE FZO1"/>
    <property type="match status" value="1"/>
</dbReference>
<keyword evidence="8" id="KW-0496">Mitochondrion</keyword>
<feature type="region of interest" description="Disordered" evidence="12">
    <location>
        <begin position="136"/>
        <end position="159"/>
    </location>
</feature>
<evidence type="ECO:0000256" key="7">
    <source>
        <dbReference type="ARBA" id="ARBA00023054"/>
    </source>
</evidence>
<keyword evidence="5" id="KW-0378">Hydrolase</keyword>
<dbReference type="InterPro" id="IPR030381">
    <property type="entry name" value="G_DYNAMIN_dom"/>
</dbReference>
<evidence type="ECO:0000256" key="9">
    <source>
        <dbReference type="ARBA" id="ARBA00023134"/>
    </source>
</evidence>
<dbReference type="InterPro" id="IPR045063">
    <property type="entry name" value="Dynamin_N"/>
</dbReference>
<evidence type="ECO:0000256" key="5">
    <source>
        <dbReference type="ARBA" id="ARBA00022801"/>
    </source>
</evidence>
<keyword evidence="2 14" id="KW-0812">Transmembrane</keyword>
<comment type="subcellular location">
    <subcellularLocation>
        <location evidence="1">Mitochondrion outer membrane</location>
        <topology evidence="1">Multi-pass membrane protein</topology>
    </subcellularLocation>
</comment>
<dbReference type="Gene3D" id="3.40.50.300">
    <property type="entry name" value="P-loop containing nucleotide triphosphate hydrolases"/>
    <property type="match status" value="1"/>
</dbReference>
<dbReference type="GO" id="GO:0008053">
    <property type="term" value="P:mitochondrial fusion"/>
    <property type="evidence" value="ECO:0007669"/>
    <property type="project" value="TreeGrafter"/>
</dbReference>
<dbReference type="InterPro" id="IPR027094">
    <property type="entry name" value="Mitofusin_fam"/>
</dbReference>
<dbReference type="Pfam" id="PF00350">
    <property type="entry name" value="Dynamin_N"/>
    <property type="match status" value="1"/>
</dbReference>
<evidence type="ECO:0000256" key="4">
    <source>
        <dbReference type="ARBA" id="ARBA00022787"/>
    </source>
</evidence>
<dbReference type="GO" id="GO:0005741">
    <property type="term" value="C:mitochondrial outer membrane"/>
    <property type="evidence" value="ECO:0007669"/>
    <property type="project" value="UniProtKB-SubCell"/>
</dbReference>
<keyword evidence="3" id="KW-0547">Nucleotide-binding</keyword>
<dbReference type="PROSITE" id="PS51718">
    <property type="entry name" value="G_DYNAMIN_2"/>
    <property type="match status" value="1"/>
</dbReference>
<dbReference type="InterPro" id="IPR027417">
    <property type="entry name" value="P-loop_NTPase"/>
</dbReference>
<sequence>MSQIYKNTIQSPFTPASPQKVTEGGTSFPFGSFNEQPTPTGLENSVAAYEAQRDRLSTAIDSTNDLLKDFMTFNSSNWQIRYPDIQPLATRPPVSSASSTPHINRSLRRSLSFADEPSQIRNVVFNKTHTSSVQRMAAPRRSLSLLPASEDSKEETHTDDVDIADSTHATGFKVLNLDLKLGPNRSSKSLVMSLERSSISKLLDGRISTQTKHLESLKDRILDTSSKVLITGDLNSGKSTFVNALLRRDVMPVDQQPCTTIFCTVHDARDNGDREEAHVQLPGKTYNLSDKATYSVHSLAELEEMVVDVEDDTRPPIRVYVSDTRTSSESLIHNGVVDISLIDAPGLNRDSLKTTAVFARQDEIDVVVFCVSAANHFTLSAKEFIWTASNEKAYLFIVVNKFDQIRDKERCKRVILEQIRQLSPRTWEDAEELVHFVDSSRIMELAQMEGPPPAETNSEAFEHLESALRSFVLDKRAKSKLLPVQTFVSHLLSDLDILASANILAANDEIVQAQAELERTKPILDEMKRGQDGFERKLESIEDETVALSGERAKARLTKALDSVVRGEIAPEAVGIELPTYPGLLDLWDYAHDVKLALLASLDAAVVLAEHDARQITSIGVNQVSTLGEKHLPQGVDRPKKVFRPEAMFAPKGGRLNRRMSGSIGNVGLGLAARRDLSNITLGDVFDVHQQLARIYRPFFADADSSFTSEDSAKESQALVPYGLTAVGVVSLIGGKTLATRSLVECFFRLADILRSPVARQWAGPIVAAATVGLGYYILSELPRTIPRRIGSNIRQALLAQNEENERWDDQTAGRVSLETKRVLRAAAWNLRSTFAGAMEERAEEVRRAEAGKKKAEQAIGWFENVERRAEDIRLNAGFRVQQNHKQILA</sequence>
<keyword evidence="6" id="KW-1133">Transmembrane helix</keyword>
<dbReference type="GO" id="GO:0005525">
    <property type="term" value="F:GTP binding"/>
    <property type="evidence" value="ECO:0007669"/>
    <property type="project" value="UniProtKB-KW"/>
</dbReference>
<evidence type="ECO:0000259" key="13">
    <source>
        <dbReference type="PROSITE" id="PS51718"/>
    </source>
</evidence>
<keyword evidence="7" id="KW-0175">Coiled coil</keyword>
<feature type="compositionally biased region" description="Polar residues" evidence="12">
    <location>
        <begin position="1"/>
        <end position="20"/>
    </location>
</feature>
<dbReference type="PANTHER" id="PTHR10465:SF0">
    <property type="entry name" value="SARCALUMENIN"/>
    <property type="match status" value="1"/>
</dbReference>
<evidence type="ECO:0000256" key="3">
    <source>
        <dbReference type="ARBA" id="ARBA00022741"/>
    </source>
</evidence>
<dbReference type="AlphaFoldDB" id="A0A0F7SJY6"/>
<evidence type="ECO:0000256" key="11">
    <source>
        <dbReference type="ARBA" id="ARBA00048548"/>
    </source>
</evidence>
<evidence type="ECO:0000256" key="10">
    <source>
        <dbReference type="ARBA" id="ARBA00023136"/>
    </source>
</evidence>
<dbReference type="GO" id="GO:0003924">
    <property type="term" value="F:GTPase activity"/>
    <property type="evidence" value="ECO:0007669"/>
    <property type="project" value="InterPro"/>
</dbReference>
<keyword evidence="9" id="KW-0342">GTP-binding</keyword>
<feature type="region of interest" description="Disordered" evidence="12">
    <location>
        <begin position="1"/>
        <end position="41"/>
    </location>
</feature>
<evidence type="ECO:0000256" key="6">
    <source>
        <dbReference type="ARBA" id="ARBA00022989"/>
    </source>
</evidence>
<dbReference type="FunFam" id="3.40.50.300:FF:000638">
    <property type="entry name" value="Transmembrane GTPase Fzo1, putative"/>
    <property type="match status" value="1"/>
</dbReference>
<evidence type="ECO:0000256" key="12">
    <source>
        <dbReference type="SAM" id="MobiDB-lite"/>
    </source>
</evidence>
<evidence type="ECO:0000256" key="2">
    <source>
        <dbReference type="ARBA" id="ARBA00022692"/>
    </source>
</evidence>